<dbReference type="InterPro" id="IPR052560">
    <property type="entry name" value="RdDP_mobile_element"/>
</dbReference>
<dbReference type="Proteomes" id="UP000475862">
    <property type="component" value="Unassembled WGS sequence"/>
</dbReference>
<dbReference type="PANTHER" id="PTHR36688:SF1">
    <property type="entry name" value="ENDONUCLEASE_EXONUCLEASE_PHOSPHATASE DOMAIN-CONTAINING PROTEIN"/>
    <property type="match status" value="1"/>
</dbReference>
<dbReference type="OrthoDB" id="409048at2759"/>
<dbReference type="AlphaFoldDB" id="A0A6G0U1L2"/>
<name>A0A6G0U1L2_APHGL</name>
<sequence>MSLLDGQGYQRCACANANAKRQEFYAIQNFIKVYHACCQITMSQHLPVQVDIGLNLTRVSKPKLNRWNVRKADWAKYTTYMEENINRIEPIPLNYDRFTKLIKMAAGKAMPRGHRQDYIPCWSKECDKLLNEYEQTQSDVTADRLISLLDEERRQRWVKAMEEMDFSHSSRKSWDLLRKLGSAQPTRKEQGITANAVASNLFKTSNIKPTKQMIIKIKNEYKKELDNCEESSALMNDFIEEEVHLALKNVKNGKAAGVDGILPEFIKNLGPRKILNKDLDTLQNYFKNWHLNLNANKTTAVAFHLNNREANRELKLKIGGVNIANEECPRYLGIKLDRALTFRQQLETTKNKIKSRNNIISKLAGTSWGCSAGTLRTSVLSLVYSVAEYCAPVWTRSAHCNKVGVQLNAAMRIVTGTVRSTPTQWLPVLSNIGPPEIRRQIATQNIINKVKKNTELPIYNDIEHHPNKRLKSRRPVWDEDITARELQAEWRKIWLECEVRNSSLVEDPMVKVPGFNLPRALWTTLNRIRTNQGKCNYLLHKWGMVESPLCSCGQKQTIKHIAEECPSMKFSGGIEDIHTASEEGIEWMKKLDVRL</sequence>
<accession>A0A6G0U1L2</accession>
<keyword evidence="2" id="KW-1185">Reference proteome</keyword>
<dbReference type="EMBL" id="VYZN01000012">
    <property type="protein sequence ID" value="KAE9541764.1"/>
    <property type="molecule type" value="Genomic_DNA"/>
</dbReference>
<evidence type="ECO:0000313" key="1">
    <source>
        <dbReference type="EMBL" id="KAE9541764.1"/>
    </source>
</evidence>
<reference evidence="1 2" key="1">
    <citation type="submission" date="2019-08" db="EMBL/GenBank/DDBJ databases">
        <title>The genome of the soybean aphid Biotype 1, its phylome, world population structure and adaptation to the North American continent.</title>
        <authorList>
            <person name="Giordano R."/>
            <person name="Donthu R.K."/>
            <person name="Hernandez A.G."/>
            <person name="Wright C.L."/>
            <person name="Zimin A.V."/>
        </authorList>
    </citation>
    <scope>NUCLEOTIDE SEQUENCE [LARGE SCALE GENOMIC DNA]</scope>
    <source>
        <tissue evidence="1">Whole aphids</tissue>
    </source>
</reference>
<dbReference type="PANTHER" id="PTHR36688">
    <property type="entry name" value="ENDO/EXONUCLEASE/PHOSPHATASE DOMAIN-CONTAINING PROTEIN"/>
    <property type="match status" value="1"/>
</dbReference>
<evidence type="ECO:0000313" key="2">
    <source>
        <dbReference type="Proteomes" id="UP000475862"/>
    </source>
</evidence>
<protein>
    <recommendedName>
        <fullName evidence="3">Reverse transcriptase domain-containing protein</fullName>
    </recommendedName>
</protein>
<organism evidence="1 2">
    <name type="scientific">Aphis glycines</name>
    <name type="common">Soybean aphid</name>
    <dbReference type="NCBI Taxonomy" id="307491"/>
    <lineage>
        <taxon>Eukaryota</taxon>
        <taxon>Metazoa</taxon>
        <taxon>Ecdysozoa</taxon>
        <taxon>Arthropoda</taxon>
        <taxon>Hexapoda</taxon>
        <taxon>Insecta</taxon>
        <taxon>Pterygota</taxon>
        <taxon>Neoptera</taxon>
        <taxon>Paraneoptera</taxon>
        <taxon>Hemiptera</taxon>
        <taxon>Sternorrhyncha</taxon>
        <taxon>Aphidomorpha</taxon>
        <taxon>Aphidoidea</taxon>
        <taxon>Aphididae</taxon>
        <taxon>Aphidini</taxon>
        <taxon>Aphis</taxon>
        <taxon>Aphis</taxon>
    </lineage>
</organism>
<gene>
    <name evidence="1" type="ORF">AGLY_003755</name>
</gene>
<comment type="caution">
    <text evidence="1">The sequence shown here is derived from an EMBL/GenBank/DDBJ whole genome shotgun (WGS) entry which is preliminary data.</text>
</comment>
<evidence type="ECO:0008006" key="3">
    <source>
        <dbReference type="Google" id="ProtNLM"/>
    </source>
</evidence>
<proteinExistence type="predicted"/>